<evidence type="ECO:0000256" key="9">
    <source>
        <dbReference type="ARBA" id="ARBA00023237"/>
    </source>
</evidence>
<reference evidence="15 16" key="1">
    <citation type="submission" date="2019-05" db="EMBL/GenBank/DDBJ databases">
        <title>Genome of Alcanivorax gelatiniphagus, an oil degrading marine bacteria.</title>
        <authorList>
            <person name="Kwon K.K."/>
        </authorList>
    </citation>
    <scope>NUCLEOTIDE SEQUENCE [LARGE SCALE GENOMIC DNA]</scope>
    <source>
        <strain evidence="15 16">MEBiC 08158</strain>
    </source>
</reference>
<evidence type="ECO:0000256" key="7">
    <source>
        <dbReference type="ARBA" id="ARBA00023077"/>
    </source>
</evidence>
<dbReference type="InterPro" id="IPR037066">
    <property type="entry name" value="Plug_dom_sf"/>
</dbReference>
<keyword evidence="7 11" id="KW-0798">TonB box</keyword>
<dbReference type="Pfam" id="PF00593">
    <property type="entry name" value="TonB_dep_Rec_b-barrel"/>
    <property type="match status" value="1"/>
</dbReference>
<comment type="caution">
    <text evidence="15">The sequence shown here is derived from an EMBL/GenBank/DDBJ whole genome shotgun (WGS) entry which is preliminary data.</text>
</comment>
<sequence>MAVLPVCVSVLTPAVATAADTEDHRPLQVAALDPVVVTPTLTSRTADASLSSVTVIDEEQLRRQQPMEFSEVLRGQPGVDMVGNGSFGKTSSLFLRGTGSSSTLLLVDGVRLRSATAGSPSWQFLPPSLIQRVEIVRGPRGSLYGADAVGGVVQVFTDGSTNPGAWVETGAGNMNSRRLAAGAAGESDGTRYSLSVDRFDTDGDTLREHSEERGYDNTSGVVHLTHRFDNDAELGVFGFRAEGTTEFEGSTPEQRKETDYVLQVAGVKGNLWVTDSWQSKLLISDARDENESFTDGNQDSVFNTRSRAANWQNIFLLGEHRLVVGGDFLRDSIDSTTRYAEDERDNSGGFAQVLLDFGDLDLQASGRYDDNEAFGHKTTGGVALGYKVTPRHRLRASYGTAFRAPTFNDLYYPGFGNDALEPESSESVELGVRGQFQTWFWDLAVYQTDVEDLIAYANLGGLYAPYNVNEARIRGAELSGGLELNQWRLAAAVTAQAPRDRETDKVLQRRSKRSLRLDLDRDLGDLSLGGSLVLKGDRYNDAANQEPLGGYGILDLRAGWRFTPRWSTRLTVKNVLDKRYATATNFAGWDYLNAGRFVMLSLRYDLH</sequence>
<keyword evidence="8 10" id="KW-0472">Membrane</keyword>
<comment type="similarity">
    <text evidence="10 11">Belongs to the TonB-dependent receptor family.</text>
</comment>
<protein>
    <submittedName>
        <fullName evidence="15">TonB-dependent receptor</fullName>
    </submittedName>
</protein>
<keyword evidence="15" id="KW-0675">Receptor</keyword>
<name>A0ABY2XKG5_9GAMM</name>
<evidence type="ECO:0000256" key="6">
    <source>
        <dbReference type="ARBA" id="ARBA00023065"/>
    </source>
</evidence>
<evidence type="ECO:0000256" key="12">
    <source>
        <dbReference type="SAM" id="SignalP"/>
    </source>
</evidence>
<dbReference type="PANTHER" id="PTHR30069:SF53">
    <property type="entry name" value="COLICIN I RECEPTOR-RELATED"/>
    <property type="match status" value="1"/>
</dbReference>
<dbReference type="Gene3D" id="2.170.130.10">
    <property type="entry name" value="TonB-dependent receptor, plug domain"/>
    <property type="match status" value="1"/>
</dbReference>
<keyword evidence="5 12" id="KW-0732">Signal</keyword>
<dbReference type="InterPro" id="IPR039426">
    <property type="entry name" value="TonB-dep_rcpt-like"/>
</dbReference>
<accession>A0ABY2XKG5</accession>
<organism evidence="15 16">
    <name type="scientific">Alloalcanivorax gelatiniphagus</name>
    <dbReference type="NCBI Taxonomy" id="1194167"/>
    <lineage>
        <taxon>Bacteria</taxon>
        <taxon>Pseudomonadati</taxon>
        <taxon>Pseudomonadota</taxon>
        <taxon>Gammaproteobacteria</taxon>
        <taxon>Oceanospirillales</taxon>
        <taxon>Alcanivoracaceae</taxon>
        <taxon>Alloalcanivorax</taxon>
    </lineage>
</organism>
<keyword evidence="4 10" id="KW-0812">Transmembrane</keyword>
<evidence type="ECO:0000259" key="13">
    <source>
        <dbReference type="Pfam" id="PF00593"/>
    </source>
</evidence>
<keyword evidence="16" id="KW-1185">Reference proteome</keyword>
<dbReference type="CDD" id="cd01347">
    <property type="entry name" value="ligand_gated_channel"/>
    <property type="match status" value="1"/>
</dbReference>
<evidence type="ECO:0000256" key="2">
    <source>
        <dbReference type="ARBA" id="ARBA00022448"/>
    </source>
</evidence>
<evidence type="ECO:0000313" key="15">
    <source>
        <dbReference type="EMBL" id="TMW11718.1"/>
    </source>
</evidence>
<feature type="domain" description="TonB-dependent receptor plug" evidence="14">
    <location>
        <begin position="49"/>
        <end position="152"/>
    </location>
</feature>
<feature type="chain" id="PRO_5046918217" evidence="12">
    <location>
        <begin position="19"/>
        <end position="607"/>
    </location>
</feature>
<comment type="subcellular location">
    <subcellularLocation>
        <location evidence="1 10">Cell outer membrane</location>
        <topology evidence="1 10">Multi-pass membrane protein</topology>
    </subcellularLocation>
</comment>
<evidence type="ECO:0000256" key="10">
    <source>
        <dbReference type="PROSITE-ProRule" id="PRU01360"/>
    </source>
</evidence>
<keyword evidence="2 10" id="KW-0813">Transport</keyword>
<evidence type="ECO:0000256" key="3">
    <source>
        <dbReference type="ARBA" id="ARBA00022452"/>
    </source>
</evidence>
<evidence type="ECO:0000259" key="14">
    <source>
        <dbReference type="Pfam" id="PF07715"/>
    </source>
</evidence>
<dbReference type="Gene3D" id="2.40.170.20">
    <property type="entry name" value="TonB-dependent receptor, beta-barrel domain"/>
    <property type="match status" value="1"/>
</dbReference>
<evidence type="ECO:0000256" key="8">
    <source>
        <dbReference type="ARBA" id="ARBA00023136"/>
    </source>
</evidence>
<evidence type="ECO:0000256" key="4">
    <source>
        <dbReference type="ARBA" id="ARBA00022692"/>
    </source>
</evidence>
<dbReference type="Pfam" id="PF07715">
    <property type="entry name" value="Plug"/>
    <property type="match status" value="1"/>
</dbReference>
<dbReference type="InterPro" id="IPR000531">
    <property type="entry name" value="Beta-barrel_TonB"/>
</dbReference>
<keyword evidence="3 10" id="KW-1134">Transmembrane beta strand</keyword>
<evidence type="ECO:0000256" key="11">
    <source>
        <dbReference type="RuleBase" id="RU003357"/>
    </source>
</evidence>
<dbReference type="Proteomes" id="UP000739180">
    <property type="component" value="Unassembled WGS sequence"/>
</dbReference>
<proteinExistence type="inferred from homology"/>
<dbReference type="SUPFAM" id="SSF56935">
    <property type="entry name" value="Porins"/>
    <property type="match status" value="1"/>
</dbReference>
<feature type="signal peptide" evidence="12">
    <location>
        <begin position="1"/>
        <end position="18"/>
    </location>
</feature>
<dbReference type="InterPro" id="IPR036942">
    <property type="entry name" value="Beta-barrel_TonB_sf"/>
</dbReference>
<dbReference type="PANTHER" id="PTHR30069">
    <property type="entry name" value="TONB-DEPENDENT OUTER MEMBRANE RECEPTOR"/>
    <property type="match status" value="1"/>
</dbReference>
<dbReference type="InterPro" id="IPR012910">
    <property type="entry name" value="Plug_dom"/>
</dbReference>
<dbReference type="PROSITE" id="PS52016">
    <property type="entry name" value="TONB_DEPENDENT_REC_3"/>
    <property type="match status" value="1"/>
</dbReference>
<keyword evidence="9 10" id="KW-0998">Cell outer membrane</keyword>
<dbReference type="EMBL" id="VCQT01000039">
    <property type="protein sequence ID" value="TMW11718.1"/>
    <property type="molecule type" value="Genomic_DNA"/>
</dbReference>
<gene>
    <name evidence="15" type="ORF">FGS76_13415</name>
</gene>
<evidence type="ECO:0000313" key="16">
    <source>
        <dbReference type="Proteomes" id="UP000739180"/>
    </source>
</evidence>
<keyword evidence="6" id="KW-0406">Ion transport</keyword>
<evidence type="ECO:0000256" key="1">
    <source>
        <dbReference type="ARBA" id="ARBA00004571"/>
    </source>
</evidence>
<evidence type="ECO:0000256" key="5">
    <source>
        <dbReference type="ARBA" id="ARBA00022729"/>
    </source>
</evidence>
<feature type="domain" description="TonB-dependent receptor-like beta-barrel" evidence="13">
    <location>
        <begin position="184"/>
        <end position="575"/>
    </location>
</feature>